<comment type="function">
    <text evidence="2">Responsible for synthesis of pseudouridine from uracil.</text>
</comment>
<sequence>MTLNAGYAYRTPVQTGGQTVLAFLSTRYTHSDAGIWAARLAAGEVTVDGRRARGDHVLRAGQVLVWHRPPWPEEDVPLHYTVLYEHAGLLAVDKPSGLPTLPGGGFLEHTLLTLVRRTSPGASPLHRLGRGTSGVVLFALDSHAGAALAREWREHAVRKTYRALVSGLVAPDALTVTAPIGPVAHPRLGDVHAATAGGKVARSDLRVVERRADTTLLDVDILTGRPHQIRIHTAWAGHPLVGDPLYAPGGGVRPDVPGLPGDLGYWLHAWQLSFTHPRTGAGVTVTAPPPTLLRTAAAPVLPPSRE</sequence>
<evidence type="ECO:0000313" key="4">
    <source>
        <dbReference type="EMBL" id="MFC3831762.1"/>
    </source>
</evidence>
<keyword evidence="2 4" id="KW-0413">Isomerase</keyword>
<dbReference type="CDD" id="cd02869">
    <property type="entry name" value="PseudoU_synth_RluA_like"/>
    <property type="match status" value="1"/>
</dbReference>
<dbReference type="InterPro" id="IPR050188">
    <property type="entry name" value="RluA_PseudoU_synthase"/>
</dbReference>
<dbReference type="Proteomes" id="UP001595803">
    <property type="component" value="Unassembled WGS sequence"/>
</dbReference>
<name>A0ABV7Z2V6_9DEIO</name>
<dbReference type="GO" id="GO:0016853">
    <property type="term" value="F:isomerase activity"/>
    <property type="evidence" value="ECO:0007669"/>
    <property type="project" value="UniProtKB-KW"/>
</dbReference>
<dbReference type="InterPro" id="IPR020103">
    <property type="entry name" value="PsdUridine_synth_cat_dom_sf"/>
</dbReference>
<evidence type="ECO:0000313" key="5">
    <source>
        <dbReference type="Proteomes" id="UP001595803"/>
    </source>
</evidence>
<protein>
    <recommendedName>
        <fullName evidence="2">Pseudouridine synthase</fullName>
        <ecNumber evidence="2">5.4.99.-</ecNumber>
    </recommendedName>
</protein>
<gene>
    <name evidence="4" type="ORF">ACFOSB_02655</name>
</gene>
<keyword evidence="5" id="KW-1185">Reference proteome</keyword>
<dbReference type="SUPFAM" id="SSF55120">
    <property type="entry name" value="Pseudouridine synthase"/>
    <property type="match status" value="1"/>
</dbReference>
<dbReference type="Gene3D" id="3.30.2350.10">
    <property type="entry name" value="Pseudouridine synthase"/>
    <property type="match status" value="1"/>
</dbReference>
<dbReference type="PANTHER" id="PTHR21600">
    <property type="entry name" value="MITOCHONDRIAL RNA PSEUDOURIDINE SYNTHASE"/>
    <property type="match status" value="1"/>
</dbReference>
<dbReference type="PROSITE" id="PS01129">
    <property type="entry name" value="PSI_RLU"/>
    <property type="match status" value="1"/>
</dbReference>
<dbReference type="RefSeq" id="WP_322473838.1">
    <property type="nucleotide sequence ID" value="NZ_JBHRZG010000002.1"/>
</dbReference>
<dbReference type="Pfam" id="PF00849">
    <property type="entry name" value="PseudoU_synth_2"/>
    <property type="match status" value="1"/>
</dbReference>
<evidence type="ECO:0000256" key="1">
    <source>
        <dbReference type="ARBA" id="ARBA00010876"/>
    </source>
</evidence>
<dbReference type="InterPro" id="IPR006145">
    <property type="entry name" value="PsdUridine_synth_RsuA/RluA"/>
</dbReference>
<feature type="domain" description="Pseudouridine synthase RsuA/RluA-like" evidence="3">
    <location>
        <begin position="89"/>
        <end position="234"/>
    </location>
</feature>
<evidence type="ECO:0000256" key="2">
    <source>
        <dbReference type="RuleBase" id="RU362028"/>
    </source>
</evidence>
<dbReference type="EMBL" id="JBHRZG010000002">
    <property type="protein sequence ID" value="MFC3831762.1"/>
    <property type="molecule type" value="Genomic_DNA"/>
</dbReference>
<comment type="caution">
    <text evidence="4">The sequence shown here is derived from an EMBL/GenBank/DDBJ whole genome shotgun (WGS) entry which is preliminary data.</text>
</comment>
<dbReference type="NCBIfam" id="TIGR00005">
    <property type="entry name" value="rluA_subfam"/>
    <property type="match status" value="1"/>
</dbReference>
<comment type="similarity">
    <text evidence="1 2">Belongs to the pseudouridine synthase RluA family.</text>
</comment>
<dbReference type="PANTHER" id="PTHR21600:SF88">
    <property type="entry name" value="RNA PSEUDOURIDINE SYNTHASE 5"/>
    <property type="match status" value="1"/>
</dbReference>
<organism evidence="4 5">
    <name type="scientific">Deinococcus rufus</name>
    <dbReference type="NCBI Taxonomy" id="2136097"/>
    <lineage>
        <taxon>Bacteria</taxon>
        <taxon>Thermotogati</taxon>
        <taxon>Deinococcota</taxon>
        <taxon>Deinococci</taxon>
        <taxon>Deinococcales</taxon>
        <taxon>Deinococcaceae</taxon>
        <taxon>Deinococcus</taxon>
    </lineage>
</organism>
<accession>A0ABV7Z2V6</accession>
<dbReference type="InterPro" id="IPR006224">
    <property type="entry name" value="PsdUridine_synth_RluA-like_CS"/>
</dbReference>
<proteinExistence type="inferred from homology"/>
<dbReference type="InterPro" id="IPR006225">
    <property type="entry name" value="PsdUridine_synth_RluC/D"/>
</dbReference>
<reference evidence="5" key="1">
    <citation type="journal article" date="2019" name="Int. J. Syst. Evol. Microbiol.">
        <title>The Global Catalogue of Microorganisms (GCM) 10K type strain sequencing project: providing services to taxonomists for standard genome sequencing and annotation.</title>
        <authorList>
            <consortium name="The Broad Institute Genomics Platform"/>
            <consortium name="The Broad Institute Genome Sequencing Center for Infectious Disease"/>
            <person name="Wu L."/>
            <person name="Ma J."/>
        </authorList>
    </citation>
    <scope>NUCLEOTIDE SEQUENCE [LARGE SCALE GENOMIC DNA]</scope>
    <source>
        <strain evidence="5">CCTCC AB 2017081</strain>
    </source>
</reference>
<dbReference type="EC" id="5.4.99.-" evidence="2"/>
<evidence type="ECO:0000259" key="3">
    <source>
        <dbReference type="Pfam" id="PF00849"/>
    </source>
</evidence>
<comment type="catalytic activity">
    <reaction evidence="2">
        <text>a uridine in RNA = a pseudouridine in RNA</text>
        <dbReference type="Rhea" id="RHEA:48348"/>
        <dbReference type="Rhea" id="RHEA-COMP:12068"/>
        <dbReference type="Rhea" id="RHEA-COMP:12069"/>
        <dbReference type="ChEBI" id="CHEBI:65314"/>
        <dbReference type="ChEBI" id="CHEBI:65315"/>
    </reaction>
</comment>